<accession>A0ABW6V3U7</accession>
<evidence type="ECO:0000313" key="3">
    <source>
        <dbReference type="Proteomes" id="UP001602119"/>
    </source>
</evidence>
<evidence type="ECO:0000256" key="1">
    <source>
        <dbReference type="SAM" id="MobiDB-lite"/>
    </source>
</evidence>
<comment type="caution">
    <text evidence="2">The sequence shown here is derived from an EMBL/GenBank/DDBJ whole genome shotgun (WGS) entry which is preliminary data.</text>
</comment>
<dbReference type="RefSeq" id="WP_387341475.1">
    <property type="nucleotide sequence ID" value="NZ_JBIAXI010000005.1"/>
</dbReference>
<dbReference type="Proteomes" id="UP001602119">
    <property type="component" value="Unassembled WGS sequence"/>
</dbReference>
<feature type="compositionally biased region" description="Low complexity" evidence="1">
    <location>
        <begin position="290"/>
        <end position="299"/>
    </location>
</feature>
<evidence type="ECO:0008006" key="4">
    <source>
        <dbReference type="Google" id="ProtNLM"/>
    </source>
</evidence>
<feature type="compositionally biased region" description="Polar residues" evidence="1">
    <location>
        <begin position="225"/>
        <end position="234"/>
    </location>
</feature>
<feature type="compositionally biased region" description="Pro residues" evidence="1">
    <location>
        <begin position="116"/>
        <end position="133"/>
    </location>
</feature>
<feature type="region of interest" description="Disordered" evidence="1">
    <location>
        <begin position="100"/>
        <end position="354"/>
    </location>
</feature>
<feature type="compositionally biased region" description="Gly residues" evidence="1">
    <location>
        <begin position="189"/>
        <end position="205"/>
    </location>
</feature>
<reference evidence="2 3" key="1">
    <citation type="submission" date="2024-10" db="EMBL/GenBank/DDBJ databases">
        <title>The Natural Products Discovery Center: Release of the First 8490 Sequenced Strains for Exploring Actinobacteria Biosynthetic Diversity.</title>
        <authorList>
            <person name="Kalkreuter E."/>
            <person name="Kautsar S.A."/>
            <person name="Yang D."/>
            <person name="Bader C.D."/>
            <person name="Teijaro C.N."/>
            <person name="Fluegel L."/>
            <person name="Davis C.M."/>
            <person name="Simpson J.R."/>
            <person name="Lauterbach L."/>
            <person name="Steele A.D."/>
            <person name="Gui C."/>
            <person name="Meng S."/>
            <person name="Li G."/>
            <person name="Viehrig K."/>
            <person name="Ye F."/>
            <person name="Su P."/>
            <person name="Kiefer A.F."/>
            <person name="Nichols A."/>
            <person name="Cepeda A.J."/>
            <person name="Yan W."/>
            <person name="Fan B."/>
            <person name="Jiang Y."/>
            <person name="Adhikari A."/>
            <person name="Zheng C.-J."/>
            <person name="Schuster L."/>
            <person name="Cowan T.M."/>
            <person name="Smanski M.J."/>
            <person name="Chevrette M.G."/>
            <person name="De Carvalho L.P.S."/>
            <person name="Shen B."/>
        </authorList>
    </citation>
    <scope>NUCLEOTIDE SEQUENCE [LARGE SCALE GENOMIC DNA]</scope>
    <source>
        <strain evidence="2 3">NPDC001281</strain>
    </source>
</reference>
<evidence type="ECO:0000313" key="2">
    <source>
        <dbReference type="EMBL" id="MFF4773018.1"/>
    </source>
</evidence>
<proteinExistence type="predicted"/>
<feature type="compositionally biased region" description="Gly residues" evidence="1">
    <location>
        <begin position="256"/>
        <end position="289"/>
    </location>
</feature>
<feature type="compositionally biased region" description="Basic and acidic residues" evidence="1">
    <location>
        <begin position="102"/>
        <end position="115"/>
    </location>
</feature>
<sequence length="354" mass="34577">MTDSSSGSGIPSAADLMGGSSLMGHREIKFPSEKGEVTRLGGDLAQHAPTLGNISKATGSIEVGFPGFGAIGLGLASAHDNARKAAAKALEEAQKALASWEKALKDMDENYDRTNPDPPKNPNPAGPGGPQVPGPGDLGKGPKVPNPDDLGKGPKVPNPDDLGKGPKVPNPDDLGKGPKVPNPDDLGKGPSGGPDLGNAGPGTGGPTDPSLNRPDLGLGTDLPSHDTTGITTPSIGDPNTRLAGLDPNGATIPGGQYPGGGGSGWPGAGSGGTTTGGSGYSGTASGAGPGRTAADAARGAGAGGTGMPPYMPPMGGNAAGAQEREREKPGFLTGDEGDWGADDDVAPPVIGQIG</sequence>
<organism evidence="2 3">
    <name type="scientific">Microtetraspora fusca</name>
    <dbReference type="NCBI Taxonomy" id="1997"/>
    <lineage>
        <taxon>Bacteria</taxon>
        <taxon>Bacillati</taxon>
        <taxon>Actinomycetota</taxon>
        <taxon>Actinomycetes</taxon>
        <taxon>Streptosporangiales</taxon>
        <taxon>Streptosporangiaceae</taxon>
        <taxon>Microtetraspora</taxon>
    </lineage>
</organism>
<dbReference type="EMBL" id="JBIAXI010000005">
    <property type="protein sequence ID" value="MFF4773018.1"/>
    <property type="molecule type" value="Genomic_DNA"/>
</dbReference>
<name>A0ABW6V3U7_MICFU</name>
<protein>
    <recommendedName>
        <fullName evidence="4">WXG100 family type VII secretion target</fullName>
    </recommendedName>
</protein>
<feature type="compositionally biased region" description="Acidic residues" evidence="1">
    <location>
        <begin position="335"/>
        <end position="345"/>
    </location>
</feature>
<keyword evidence="3" id="KW-1185">Reference proteome</keyword>
<gene>
    <name evidence="2" type="ORF">ACFY05_09195</name>
</gene>